<name>A0A2P2BYZ1_9ZZZZ</name>
<keyword evidence="1" id="KW-1133">Transmembrane helix</keyword>
<gene>
    <name evidence="2" type="ORF">NOCA2220171</name>
</gene>
<keyword evidence="1" id="KW-0812">Transmembrane</keyword>
<feature type="transmembrane region" description="Helical" evidence="1">
    <location>
        <begin position="35"/>
        <end position="53"/>
    </location>
</feature>
<dbReference type="AlphaFoldDB" id="A0A2P2BYZ1"/>
<dbReference type="EMBL" id="CZKA01000015">
    <property type="protein sequence ID" value="CUR54980.1"/>
    <property type="molecule type" value="Genomic_DNA"/>
</dbReference>
<sequence>MASDARGELTVIALGLVLWVGGAFTSGEMQRALTGGGMVYTAIGAALLVVALFRRRWRDRAHGG</sequence>
<organism evidence="2">
    <name type="scientific">metagenome</name>
    <dbReference type="NCBI Taxonomy" id="256318"/>
    <lineage>
        <taxon>unclassified sequences</taxon>
        <taxon>metagenomes</taxon>
    </lineage>
</organism>
<accession>A0A2P2BYZ1</accession>
<evidence type="ECO:0000313" key="2">
    <source>
        <dbReference type="EMBL" id="CUR54980.1"/>
    </source>
</evidence>
<proteinExistence type="predicted"/>
<evidence type="ECO:0000256" key="1">
    <source>
        <dbReference type="SAM" id="Phobius"/>
    </source>
</evidence>
<protein>
    <submittedName>
        <fullName evidence="2">Uncharacterized protein</fullName>
    </submittedName>
</protein>
<reference evidence="2" key="1">
    <citation type="submission" date="2015-08" db="EMBL/GenBank/DDBJ databases">
        <authorList>
            <person name="Babu N.S."/>
            <person name="Beckwith C.J."/>
            <person name="Beseler K.G."/>
            <person name="Brison A."/>
            <person name="Carone J.V."/>
            <person name="Caskin T.P."/>
            <person name="Diamond M."/>
            <person name="Durham M.E."/>
            <person name="Foxe J.M."/>
            <person name="Go M."/>
            <person name="Henderson B.A."/>
            <person name="Jones I.B."/>
            <person name="McGettigan J.A."/>
            <person name="Micheletti S.J."/>
            <person name="Nasrallah M.E."/>
            <person name="Ortiz D."/>
            <person name="Piller C.R."/>
            <person name="Privatt S.R."/>
            <person name="Schneider S.L."/>
            <person name="Sharp S."/>
            <person name="Smith T.C."/>
            <person name="Stanton J.D."/>
            <person name="Ullery H.E."/>
            <person name="Wilson R.J."/>
            <person name="Serrano M.G."/>
            <person name="Buck G."/>
            <person name="Lee V."/>
            <person name="Wang Y."/>
            <person name="Carvalho R."/>
            <person name="Voegtly L."/>
            <person name="Shi R."/>
            <person name="Duckworth R."/>
            <person name="Johnson A."/>
            <person name="Loviza R."/>
            <person name="Walstead R."/>
            <person name="Shah Z."/>
            <person name="Kiflezghi M."/>
            <person name="Wade K."/>
            <person name="Ball S.L."/>
            <person name="Bradley K.W."/>
            <person name="Asai D.J."/>
            <person name="Bowman C.A."/>
            <person name="Russell D.A."/>
            <person name="Pope W.H."/>
            <person name="Jacobs-Sera D."/>
            <person name="Hendrix R.W."/>
            <person name="Hatfull G.F."/>
        </authorList>
    </citation>
    <scope>NUCLEOTIDE SEQUENCE</scope>
</reference>
<keyword evidence="1" id="KW-0472">Membrane</keyword>